<dbReference type="InterPro" id="IPR036390">
    <property type="entry name" value="WH_DNA-bd_sf"/>
</dbReference>
<accession>A0ABV5ZEW3</accession>
<dbReference type="Pfam" id="PF03466">
    <property type="entry name" value="LysR_substrate"/>
    <property type="match status" value="1"/>
</dbReference>
<evidence type="ECO:0000259" key="5">
    <source>
        <dbReference type="PROSITE" id="PS50931"/>
    </source>
</evidence>
<dbReference type="InterPro" id="IPR000847">
    <property type="entry name" value="LysR_HTH_N"/>
</dbReference>
<evidence type="ECO:0000256" key="3">
    <source>
        <dbReference type="ARBA" id="ARBA00023125"/>
    </source>
</evidence>
<evidence type="ECO:0000313" key="6">
    <source>
        <dbReference type="EMBL" id="MFB9887822.1"/>
    </source>
</evidence>
<dbReference type="CDD" id="cd05466">
    <property type="entry name" value="PBP2_LTTR_substrate"/>
    <property type="match status" value="1"/>
</dbReference>
<dbReference type="Pfam" id="PF00126">
    <property type="entry name" value="HTH_1"/>
    <property type="match status" value="1"/>
</dbReference>
<dbReference type="PANTHER" id="PTHR30579:SF8">
    <property type="entry name" value="HTH-TYPE TRANSCRIPTIONAL REGULATOR HDFR"/>
    <property type="match status" value="1"/>
</dbReference>
<dbReference type="Proteomes" id="UP001589628">
    <property type="component" value="Unassembled WGS sequence"/>
</dbReference>
<dbReference type="PROSITE" id="PS50931">
    <property type="entry name" value="HTH_LYSR"/>
    <property type="match status" value="1"/>
</dbReference>
<keyword evidence="3" id="KW-0238">DNA-binding</keyword>
<name>A0ABV5ZEW3_9GAMM</name>
<gene>
    <name evidence="6" type="ORF">ACFFLH_15510</name>
</gene>
<dbReference type="PRINTS" id="PR00039">
    <property type="entry name" value="HTHLYSR"/>
</dbReference>
<evidence type="ECO:0000256" key="1">
    <source>
        <dbReference type="ARBA" id="ARBA00009437"/>
    </source>
</evidence>
<dbReference type="SUPFAM" id="SSF53850">
    <property type="entry name" value="Periplasmic binding protein-like II"/>
    <property type="match status" value="1"/>
</dbReference>
<evidence type="ECO:0000256" key="2">
    <source>
        <dbReference type="ARBA" id="ARBA00023015"/>
    </source>
</evidence>
<sequence>MDIELLKTFLEVCKTRHFGRAADNLYLTQSAVSARIRQLEGLLGCELFNRQRNNIQLTAAGESLLLHADNVLQAWERARQDVALRGRQSVSLNLASTAGLWDTLLQDALQHLHESLPELVLRADIHSSDVLVRKLLDRTLDIALLYDPPKAQELVSRQLTHLELVMVSSQPGLTATQALEQGYIMVDWGTAFQLEHAQQLGNNWQPWLFTSHGRMALDLILQQGGHAYLPRRLVRPYLAEQRLHLVQESPCIRRDVYGVYHTNAAYQDTITAVMEILYQRAQKTAVNCSTTS</sequence>
<dbReference type="Gene3D" id="3.40.190.10">
    <property type="entry name" value="Periplasmic binding protein-like II"/>
    <property type="match status" value="2"/>
</dbReference>
<organism evidence="6 7">
    <name type="scientific">Balneatrix alpica</name>
    <dbReference type="NCBI Taxonomy" id="75684"/>
    <lineage>
        <taxon>Bacteria</taxon>
        <taxon>Pseudomonadati</taxon>
        <taxon>Pseudomonadota</taxon>
        <taxon>Gammaproteobacteria</taxon>
        <taxon>Oceanospirillales</taxon>
        <taxon>Balneatrichaceae</taxon>
        <taxon>Balneatrix</taxon>
    </lineage>
</organism>
<evidence type="ECO:0000313" key="7">
    <source>
        <dbReference type="Proteomes" id="UP001589628"/>
    </source>
</evidence>
<dbReference type="PANTHER" id="PTHR30579">
    <property type="entry name" value="TRANSCRIPTIONAL REGULATOR"/>
    <property type="match status" value="1"/>
</dbReference>
<dbReference type="EMBL" id="JBHLZN010000006">
    <property type="protein sequence ID" value="MFB9887822.1"/>
    <property type="molecule type" value="Genomic_DNA"/>
</dbReference>
<proteinExistence type="inferred from homology"/>
<dbReference type="RefSeq" id="WP_051527587.1">
    <property type="nucleotide sequence ID" value="NZ_JAUESS010000012.1"/>
</dbReference>
<keyword evidence="7" id="KW-1185">Reference proteome</keyword>
<feature type="domain" description="HTH lysR-type" evidence="5">
    <location>
        <begin position="1"/>
        <end position="58"/>
    </location>
</feature>
<protein>
    <submittedName>
        <fullName evidence="6">LysR family transcriptional regulator</fullName>
    </submittedName>
</protein>
<dbReference type="InterPro" id="IPR036388">
    <property type="entry name" value="WH-like_DNA-bd_sf"/>
</dbReference>
<dbReference type="Gene3D" id="1.10.10.10">
    <property type="entry name" value="Winged helix-like DNA-binding domain superfamily/Winged helix DNA-binding domain"/>
    <property type="match status" value="1"/>
</dbReference>
<dbReference type="SUPFAM" id="SSF46785">
    <property type="entry name" value="Winged helix' DNA-binding domain"/>
    <property type="match status" value="1"/>
</dbReference>
<keyword evidence="4" id="KW-0804">Transcription</keyword>
<reference evidence="6 7" key="1">
    <citation type="submission" date="2024-09" db="EMBL/GenBank/DDBJ databases">
        <authorList>
            <person name="Sun Q."/>
            <person name="Mori K."/>
        </authorList>
    </citation>
    <scope>NUCLEOTIDE SEQUENCE [LARGE SCALE GENOMIC DNA]</scope>
    <source>
        <strain evidence="6 7">ATCC 51285</strain>
    </source>
</reference>
<dbReference type="InterPro" id="IPR050176">
    <property type="entry name" value="LTTR"/>
</dbReference>
<comment type="similarity">
    <text evidence="1">Belongs to the LysR transcriptional regulatory family.</text>
</comment>
<dbReference type="InterPro" id="IPR005119">
    <property type="entry name" value="LysR_subst-bd"/>
</dbReference>
<comment type="caution">
    <text evidence="6">The sequence shown here is derived from an EMBL/GenBank/DDBJ whole genome shotgun (WGS) entry which is preliminary data.</text>
</comment>
<evidence type="ECO:0000256" key="4">
    <source>
        <dbReference type="ARBA" id="ARBA00023163"/>
    </source>
</evidence>
<keyword evidence="2" id="KW-0805">Transcription regulation</keyword>